<evidence type="ECO:0000313" key="4">
    <source>
        <dbReference type="EMBL" id="KAJ5520752.1"/>
    </source>
</evidence>
<dbReference type="InterPro" id="IPR036291">
    <property type="entry name" value="NAD(P)-bd_dom_sf"/>
</dbReference>
<name>A0A9X0CCD8_9EURO</name>
<organism evidence="4 5">
    <name type="scientific">Penicillium fimorum</name>
    <dbReference type="NCBI Taxonomy" id="1882269"/>
    <lineage>
        <taxon>Eukaryota</taxon>
        <taxon>Fungi</taxon>
        <taxon>Dikarya</taxon>
        <taxon>Ascomycota</taxon>
        <taxon>Pezizomycotina</taxon>
        <taxon>Eurotiomycetes</taxon>
        <taxon>Eurotiomycetidae</taxon>
        <taxon>Eurotiales</taxon>
        <taxon>Aspergillaceae</taxon>
        <taxon>Penicillium</taxon>
    </lineage>
</organism>
<dbReference type="PANTHER" id="PTHR43008:SF4">
    <property type="entry name" value="CHAIN DEHYDROGENASE, PUTATIVE (AFU_ORTHOLOGUE AFUA_4G08710)-RELATED"/>
    <property type="match status" value="1"/>
</dbReference>
<dbReference type="EMBL" id="JAPWDS010000001">
    <property type="protein sequence ID" value="KAJ5520752.1"/>
    <property type="molecule type" value="Genomic_DNA"/>
</dbReference>
<gene>
    <name evidence="4" type="ORF">N7463_001205</name>
</gene>
<evidence type="ECO:0000256" key="2">
    <source>
        <dbReference type="ARBA" id="ARBA00022857"/>
    </source>
</evidence>
<dbReference type="AlphaFoldDB" id="A0A9X0CCD8"/>
<proteinExistence type="inferred from homology"/>
<dbReference type="SUPFAM" id="SSF51735">
    <property type="entry name" value="NAD(P)-binding Rossmann-fold domains"/>
    <property type="match status" value="1"/>
</dbReference>
<dbReference type="Proteomes" id="UP001149954">
    <property type="component" value="Unassembled WGS sequence"/>
</dbReference>
<dbReference type="InterPro" id="IPR002347">
    <property type="entry name" value="SDR_fam"/>
</dbReference>
<evidence type="ECO:0000256" key="1">
    <source>
        <dbReference type="ARBA" id="ARBA00006484"/>
    </source>
</evidence>
<protein>
    <submittedName>
        <fullName evidence="4">Uncharacterized protein</fullName>
    </submittedName>
</protein>
<dbReference type="Gene3D" id="3.40.50.720">
    <property type="entry name" value="NAD(P)-binding Rossmann-like Domain"/>
    <property type="match status" value="1"/>
</dbReference>
<dbReference type="PANTHER" id="PTHR43008">
    <property type="entry name" value="BENZIL REDUCTASE"/>
    <property type="match status" value="1"/>
</dbReference>
<dbReference type="InterPro" id="IPR020904">
    <property type="entry name" value="Sc_DH/Rdtase_CS"/>
</dbReference>
<keyword evidence="3" id="KW-0560">Oxidoreductase</keyword>
<reference evidence="4" key="1">
    <citation type="submission" date="2022-12" db="EMBL/GenBank/DDBJ databases">
        <authorList>
            <person name="Petersen C."/>
        </authorList>
    </citation>
    <scope>NUCLEOTIDE SEQUENCE</scope>
    <source>
        <strain evidence="4">IBT 29495</strain>
    </source>
</reference>
<reference evidence="4" key="2">
    <citation type="journal article" date="2023" name="IMA Fungus">
        <title>Comparative genomic study of the Penicillium genus elucidates a diverse pangenome and 15 lateral gene transfer events.</title>
        <authorList>
            <person name="Petersen C."/>
            <person name="Sorensen T."/>
            <person name="Nielsen M.R."/>
            <person name="Sondergaard T.E."/>
            <person name="Sorensen J.L."/>
            <person name="Fitzpatrick D.A."/>
            <person name="Frisvad J.C."/>
            <person name="Nielsen K.L."/>
        </authorList>
    </citation>
    <scope>NUCLEOTIDE SEQUENCE</scope>
    <source>
        <strain evidence="4">IBT 29495</strain>
    </source>
</reference>
<accession>A0A9X0CCD8</accession>
<dbReference type="PROSITE" id="PS00061">
    <property type="entry name" value="ADH_SHORT"/>
    <property type="match status" value="1"/>
</dbReference>
<comment type="similarity">
    <text evidence="1">Belongs to the short-chain dehydrogenases/reductases (SDR) family.</text>
</comment>
<evidence type="ECO:0000313" key="5">
    <source>
        <dbReference type="Proteomes" id="UP001149954"/>
    </source>
</evidence>
<dbReference type="GO" id="GO:0016616">
    <property type="term" value="F:oxidoreductase activity, acting on the CH-OH group of donors, NAD or NADP as acceptor"/>
    <property type="evidence" value="ECO:0007669"/>
    <property type="project" value="UniProtKB-ARBA"/>
</dbReference>
<dbReference type="OrthoDB" id="1669814at2759"/>
<dbReference type="Pfam" id="PF13561">
    <property type="entry name" value="adh_short_C2"/>
    <property type="match status" value="1"/>
</dbReference>
<evidence type="ECO:0000256" key="3">
    <source>
        <dbReference type="ARBA" id="ARBA00023002"/>
    </source>
</evidence>
<sequence length="298" mass="32408">MPFVYLTTTKIESQDGRISRELRSQTLVVAKDAHTGFVQSRGGTYIVTGGFGSLGQEVTSGIMQSGGDVICIDSVDIPPTEEWEKLQLLANTCSANLWCYKCDITNIDTTRALFREAVTAARFPLRGLVTCAGISSIGQSIDFSIDEMRRIIDVNLTGTFTCAQSAAREIFEQGFPASMVFIASMSGHVVNKGLDTAAYSSSKAGVHQLTRNLASEWGSPKGGPVIRVNSLSPGYIRTRMTEDLLKDRMQQRLMSEGSMLNRIFETDEYRGPIVFLLSGASSYVTGADLLMDGGHTGW</sequence>
<keyword evidence="2" id="KW-0521">NADP</keyword>
<keyword evidence="5" id="KW-1185">Reference proteome</keyword>
<dbReference type="PRINTS" id="PR00081">
    <property type="entry name" value="GDHRDH"/>
</dbReference>
<dbReference type="GO" id="GO:0050664">
    <property type="term" value="F:oxidoreductase activity, acting on NAD(P)H, oxygen as acceptor"/>
    <property type="evidence" value="ECO:0007669"/>
    <property type="project" value="TreeGrafter"/>
</dbReference>
<comment type="caution">
    <text evidence="4">The sequence shown here is derived from an EMBL/GenBank/DDBJ whole genome shotgun (WGS) entry which is preliminary data.</text>
</comment>